<keyword evidence="3" id="KW-1185">Reference proteome</keyword>
<dbReference type="SUPFAM" id="SSF143422">
    <property type="entry name" value="Transposase IS200-like"/>
    <property type="match status" value="1"/>
</dbReference>
<organism evidence="2 3">
    <name type="scientific">Arcticibacterium luteifluviistationis</name>
    <dbReference type="NCBI Taxonomy" id="1784714"/>
    <lineage>
        <taxon>Bacteria</taxon>
        <taxon>Pseudomonadati</taxon>
        <taxon>Bacteroidota</taxon>
        <taxon>Cytophagia</taxon>
        <taxon>Cytophagales</taxon>
        <taxon>Leadbetterellaceae</taxon>
        <taxon>Arcticibacterium</taxon>
    </lineage>
</organism>
<dbReference type="Proteomes" id="UP000249873">
    <property type="component" value="Chromosome"/>
</dbReference>
<reference evidence="2 3" key="1">
    <citation type="submission" date="2018-05" db="EMBL/GenBank/DDBJ databases">
        <title>Complete genome sequence of Arcticibacterium luteifluviistationis SM1504T, a cytophagaceae bacterium isolated from Arctic surface seawater.</title>
        <authorList>
            <person name="Li Y."/>
            <person name="Qin Q.-L."/>
        </authorList>
    </citation>
    <scope>NUCLEOTIDE SEQUENCE [LARGE SCALE GENOMIC DNA]</scope>
    <source>
        <strain evidence="2 3">SM1504</strain>
    </source>
</reference>
<protein>
    <submittedName>
        <fullName evidence="2">Transposase</fullName>
    </submittedName>
</protein>
<dbReference type="NCBIfam" id="NF047646">
    <property type="entry name" value="REP_Tyr_transpos"/>
    <property type="match status" value="1"/>
</dbReference>
<sequence length="200" mass="23602">MAEGYQIRNQAAAHFLTLTVVDWVDIFTRKIYKDIVIESLEYCQKFKGLEMYGFVIMSNHLHMIIQSEDKDLSKLLKDFKSFVAKRILETIQIGPESRSEWMLKRFEFAARSNSRNSNYQFWRYGNHPQEIITERFLWSKLNYIHMNPVRAGIVRMASDYIYSSASNYVNGSGLIKFEMPSNPIINTLSSERFNNEINEW</sequence>
<evidence type="ECO:0000313" key="2">
    <source>
        <dbReference type="EMBL" id="AWV97511.1"/>
    </source>
</evidence>
<accession>A0A2Z4G8K3</accession>
<gene>
    <name evidence="2" type="ORF">DJ013_04750</name>
</gene>
<dbReference type="InterPro" id="IPR052715">
    <property type="entry name" value="RAYT_transposase"/>
</dbReference>
<dbReference type="OrthoDB" id="9788881at2"/>
<dbReference type="Gene3D" id="3.30.70.1290">
    <property type="entry name" value="Transposase IS200-like"/>
    <property type="match status" value="1"/>
</dbReference>
<dbReference type="SMART" id="SM01321">
    <property type="entry name" value="Y1_Tnp"/>
    <property type="match status" value="1"/>
</dbReference>
<feature type="domain" description="Transposase IS200-like" evidence="1">
    <location>
        <begin position="9"/>
        <end position="147"/>
    </location>
</feature>
<proteinExistence type="predicted"/>
<dbReference type="GO" id="GO:0006313">
    <property type="term" value="P:DNA transposition"/>
    <property type="evidence" value="ECO:0007669"/>
    <property type="project" value="InterPro"/>
</dbReference>
<dbReference type="KEGG" id="als:DJ013_04750"/>
<dbReference type="EMBL" id="CP029480">
    <property type="protein sequence ID" value="AWV97511.1"/>
    <property type="molecule type" value="Genomic_DNA"/>
</dbReference>
<dbReference type="GO" id="GO:0004803">
    <property type="term" value="F:transposase activity"/>
    <property type="evidence" value="ECO:0007669"/>
    <property type="project" value="InterPro"/>
</dbReference>
<dbReference type="PANTHER" id="PTHR36966:SF1">
    <property type="entry name" value="REP-ASSOCIATED TYROSINE TRANSPOSASE"/>
    <property type="match status" value="1"/>
</dbReference>
<dbReference type="PANTHER" id="PTHR36966">
    <property type="entry name" value="REP-ASSOCIATED TYROSINE TRANSPOSASE"/>
    <property type="match status" value="1"/>
</dbReference>
<evidence type="ECO:0000313" key="3">
    <source>
        <dbReference type="Proteomes" id="UP000249873"/>
    </source>
</evidence>
<dbReference type="RefSeq" id="WP_111370613.1">
    <property type="nucleotide sequence ID" value="NZ_CP029480.1"/>
</dbReference>
<dbReference type="InterPro" id="IPR002686">
    <property type="entry name" value="Transposase_17"/>
</dbReference>
<dbReference type="GO" id="GO:0043565">
    <property type="term" value="F:sequence-specific DNA binding"/>
    <property type="evidence" value="ECO:0007669"/>
    <property type="project" value="TreeGrafter"/>
</dbReference>
<name>A0A2Z4G8K3_9BACT</name>
<dbReference type="AlphaFoldDB" id="A0A2Z4G8K3"/>
<evidence type="ECO:0000259" key="1">
    <source>
        <dbReference type="SMART" id="SM01321"/>
    </source>
</evidence>
<dbReference type="Pfam" id="PF01797">
    <property type="entry name" value="Y1_Tnp"/>
    <property type="match status" value="1"/>
</dbReference>
<dbReference type="InterPro" id="IPR036515">
    <property type="entry name" value="Transposase_17_sf"/>
</dbReference>